<protein>
    <submittedName>
        <fullName evidence="3">Uncharacterized protein LOC113505176</fullName>
    </submittedName>
</protein>
<sequence length="103" mass="11310">MEVDETDNTKEQTEKPETEAETETKSADEQTDTDQAEQETTQADSKPETTDTSSQGTTDSETIPEQEKTDVDMDRTEVNGTPEVVEPKTVEVIPTTNPLTTTA</sequence>
<dbReference type="RefSeq" id="XP_026743562.1">
    <property type="nucleotide sequence ID" value="XM_026887761.1"/>
</dbReference>
<accession>A0A7E5WTE2</accession>
<evidence type="ECO:0000256" key="1">
    <source>
        <dbReference type="SAM" id="MobiDB-lite"/>
    </source>
</evidence>
<dbReference type="InParanoid" id="A0A7E5WTE2"/>
<dbReference type="Proteomes" id="UP000322000">
    <property type="component" value="Chromosome 24"/>
</dbReference>
<dbReference type="AlphaFoldDB" id="A0A7E5WTE2"/>
<evidence type="ECO:0000313" key="2">
    <source>
        <dbReference type="Proteomes" id="UP000322000"/>
    </source>
</evidence>
<name>A0A7E5WTE2_TRINI</name>
<proteinExistence type="predicted"/>
<gene>
    <name evidence="3" type="primary">LOC113505176</name>
</gene>
<feature type="region of interest" description="Disordered" evidence="1">
    <location>
        <begin position="1"/>
        <end position="103"/>
    </location>
</feature>
<evidence type="ECO:0000313" key="3">
    <source>
        <dbReference type="RefSeq" id="XP_026743562.1"/>
    </source>
</evidence>
<organism evidence="2 3">
    <name type="scientific">Trichoplusia ni</name>
    <name type="common">Cabbage looper</name>
    <dbReference type="NCBI Taxonomy" id="7111"/>
    <lineage>
        <taxon>Eukaryota</taxon>
        <taxon>Metazoa</taxon>
        <taxon>Ecdysozoa</taxon>
        <taxon>Arthropoda</taxon>
        <taxon>Hexapoda</taxon>
        <taxon>Insecta</taxon>
        <taxon>Pterygota</taxon>
        <taxon>Neoptera</taxon>
        <taxon>Endopterygota</taxon>
        <taxon>Lepidoptera</taxon>
        <taxon>Glossata</taxon>
        <taxon>Ditrysia</taxon>
        <taxon>Noctuoidea</taxon>
        <taxon>Noctuidae</taxon>
        <taxon>Plusiinae</taxon>
        <taxon>Trichoplusia</taxon>
    </lineage>
</organism>
<feature type="compositionally biased region" description="Low complexity" evidence="1">
    <location>
        <begin position="38"/>
        <end position="61"/>
    </location>
</feature>
<feature type="compositionally biased region" description="Basic and acidic residues" evidence="1">
    <location>
        <begin position="65"/>
        <end position="77"/>
    </location>
</feature>
<feature type="compositionally biased region" description="Basic and acidic residues" evidence="1">
    <location>
        <begin position="7"/>
        <end position="28"/>
    </location>
</feature>
<dbReference type="GeneID" id="113505176"/>
<keyword evidence="2" id="KW-1185">Reference proteome</keyword>
<reference evidence="3" key="1">
    <citation type="submission" date="2025-08" db="UniProtKB">
        <authorList>
            <consortium name="RefSeq"/>
        </authorList>
    </citation>
    <scope>IDENTIFICATION</scope>
</reference>
<dbReference type="KEGG" id="tnl:113505176"/>